<keyword evidence="5 16" id="KW-0963">Cytoplasm</keyword>
<keyword evidence="14 16" id="KW-0961">Cell wall biogenesis/degradation</keyword>
<evidence type="ECO:0000256" key="1">
    <source>
        <dbReference type="ARBA" id="ARBA00001974"/>
    </source>
</evidence>
<feature type="domain" description="FAD-binding PCMH-type" evidence="17">
    <location>
        <begin position="28"/>
        <end position="193"/>
    </location>
</feature>
<dbReference type="GO" id="GO:0051301">
    <property type="term" value="P:cell division"/>
    <property type="evidence" value="ECO:0007669"/>
    <property type="project" value="UniProtKB-KW"/>
</dbReference>
<dbReference type="Gene3D" id="3.90.78.10">
    <property type="entry name" value="UDP-N-acetylenolpyruvoylglucosamine reductase, C-terminal domain"/>
    <property type="match status" value="1"/>
</dbReference>
<comment type="function">
    <text evidence="2 16">Cell wall formation.</text>
</comment>
<dbReference type="RefSeq" id="WP_148623821.1">
    <property type="nucleotide sequence ID" value="NZ_SDGZ01000026.1"/>
</dbReference>
<dbReference type="InterPro" id="IPR011601">
    <property type="entry name" value="MurB_C"/>
</dbReference>
<dbReference type="InterPro" id="IPR006094">
    <property type="entry name" value="Oxid_FAD_bind_N"/>
</dbReference>
<dbReference type="Proteomes" id="UP000371977">
    <property type="component" value="Unassembled WGS sequence"/>
</dbReference>
<keyword evidence="7 16" id="KW-0285">Flavoprotein</keyword>
<dbReference type="EMBL" id="SDGZ01000026">
    <property type="protein sequence ID" value="TYC47962.1"/>
    <property type="molecule type" value="Genomic_DNA"/>
</dbReference>
<evidence type="ECO:0000256" key="4">
    <source>
        <dbReference type="ARBA" id="ARBA00004752"/>
    </source>
</evidence>
<evidence type="ECO:0000256" key="9">
    <source>
        <dbReference type="ARBA" id="ARBA00022857"/>
    </source>
</evidence>
<evidence type="ECO:0000256" key="16">
    <source>
        <dbReference type="HAMAP-Rule" id="MF_00037"/>
    </source>
</evidence>
<dbReference type="PANTHER" id="PTHR21071">
    <property type="entry name" value="UDP-N-ACETYLENOLPYRUVOYLGLUCOSAMINE REDUCTASE"/>
    <property type="match status" value="1"/>
</dbReference>
<keyword evidence="19" id="KW-1185">Reference proteome</keyword>
<evidence type="ECO:0000313" key="18">
    <source>
        <dbReference type="EMBL" id="TYC47962.1"/>
    </source>
</evidence>
<keyword evidence="12 16" id="KW-0560">Oxidoreductase</keyword>
<reference evidence="18 19" key="1">
    <citation type="submission" date="2019-01" db="EMBL/GenBank/DDBJ databases">
        <title>Weissella sp. nov., a novel lactic acid bacterium isolated from animal feces.</title>
        <authorList>
            <person name="Wang L.-T."/>
        </authorList>
    </citation>
    <scope>NUCLEOTIDE SEQUENCE [LARGE SCALE GENOMIC DNA]</scope>
    <source>
        <strain evidence="18 19">8H-2</strain>
    </source>
</reference>
<dbReference type="EC" id="1.3.1.98" evidence="16"/>
<dbReference type="InterPro" id="IPR036635">
    <property type="entry name" value="MurB_C_sf"/>
</dbReference>
<proteinExistence type="inferred from homology"/>
<comment type="cofactor">
    <cofactor evidence="1 16">
        <name>FAD</name>
        <dbReference type="ChEBI" id="CHEBI:57692"/>
    </cofactor>
</comment>
<feature type="active site" evidence="16">
    <location>
        <position position="292"/>
    </location>
</feature>
<comment type="pathway">
    <text evidence="4 16">Cell wall biogenesis; peptidoglycan biosynthesis.</text>
</comment>
<dbReference type="InterPro" id="IPR016169">
    <property type="entry name" value="FAD-bd_PCMH_sub2"/>
</dbReference>
<dbReference type="GO" id="GO:0009252">
    <property type="term" value="P:peptidoglycan biosynthetic process"/>
    <property type="evidence" value="ECO:0007669"/>
    <property type="project" value="UniProtKB-UniRule"/>
</dbReference>
<feature type="active site" description="Proton donor" evidence="16">
    <location>
        <position position="222"/>
    </location>
</feature>
<evidence type="ECO:0000313" key="19">
    <source>
        <dbReference type="Proteomes" id="UP000371977"/>
    </source>
</evidence>
<comment type="catalytic activity">
    <reaction evidence="15 16">
        <text>UDP-N-acetyl-alpha-D-muramate + NADP(+) = UDP-N-acetyl-3-O-(1-carboxyvinyl)-alpha-D-glucosamine + NADPH + H(+)</text>
        <dbReference type="Rhea" id="RHEA:12248"/>
        <dbReference type="ChEBI" id="CHEBI:15378"/>
        <dbReference type="ChEBI" id="CHEBI:57783"/>
        <dbReference type="ChEBI" id="CHEBI:58349"/>
        <dbReference type="ChEBI" id="CHEBI:68483"/>
        <dbReference type="ChEBI" id="CHEBI:70757"/>
        <dbReference type="EC" id="1.3.1.98"/>
    </reaction>
</comment>
<dbReference type="Pfam" id="PF02873">
    <property type="entry name" value="MurB_C"/>
    <property type="match status" value="1"/>
</dbReference>
<dbReference type="PROSITE" id="PS51387">
    <property type="entry name" value="FAD_PCMH"/>
    <property type="match status" value="1"/>
</dbReference>
<evidence type="ECO:0000256" key="14">
    <source>
        <dbReference type="ARBA" id="ARBA00023316"/>
    </source>
</evidence>
<keyword evidence="8 16" id="KW-0274">FAD</keyword>
<dbReference type="Gene3D" id="3.30.43.10">
    <property type="entry name" value="Uridine Diphospho-n-acetylenolpyruvylglucosamine Reductase, domain 2"/>
    <property type="match status" value="1"/>
</dbReference>
<evidence type="ECO:0000256" key="8">
    <source>
        <dbReference type="ARBA" id="ARBA00022827"/>
    </source>
</evidence>
<dbReference type="GO" id="GO:0005829">
    <property type="term" value="C:cytosol"/>
    <property type="evidence" value="ECO:0007669"/>
    <property type="project" value="TreeGrafter"/>
</dbReference>
<feature type="active site" evidence="16">
    <location>
        <position position="172"/>
    </location>
</feature>
<keyword evidence="10 16" id="KW-0133">Cell shape</keyword>
<evidence type="ECO:0000256" key="6">
    <source>
        <dbReference type="ARBA" id="ARBA00022618"/>
    </source>
</evidence>
<keyword evidence="13 16" id="KW-0131">Cell cycle</keyword>
<dbReference type="UniPathway" id="UPA00219"/>
<evidence type="ECO:0000256" key="11">
    <source>
        <dbReference type="ARBA" id="ARBA00022984"/>
    </source>
</evidence>
<dbReference type="InterPro" id="IPR036318">
    <property type="entry name" value="FAD-bd_PCMH-like_sf"/>
</dbReference>
<keyword evidence="6 16" id="KW-0132">Cell division</keyword>
<keyword evidence="9 16" id="KW-0521">NADP</keyword>
<organism evidence="18 19">
    <name type="scientific">Weissella muntiaci</name>
    <dbReference type="NCBI Taxonomy" id="2508881"/>
    <lineage>
        <taxon>Bacteria</taxon>
        <taxon>Bacillati</taxon>
        <taxon>Bacillota</taxon>
        <taxon>Bacilli</taxon>
        <taxon>Lactobacillales</taxon>
        <taxon>Lactobacillaceae</taxon>
        <taxon>Weissella</taxon>
    </lineage>
</organism>
<dbReference type="InterPro" id="IPR003170">
    <property type="entry name" value="MurB"/>
</dbReference>
<dbReference type="OrthoDB" id="9804753at2"/>
<dbReference type="GO" id="GO:0008762">
    <property type="term" value="F:UDP-N-acetylmuramate dehydrogenase activity"/>
    <property type="evidence" value="ECO:0007669"/>
    <property type="project" value="UniProtKB-UniRule"/>
</dbReference>
<dbReference type="GO" id="GO:0071949">
    <property type="term" value="F:FAD binding"/>
    <property type="evidence" value="ECO:0007669"/>
    <property type="project" value="InterPro"/>
</dbReference>
<dbReference type="GO" id="GO:0008360">
    <property type="term" value="P:regulation of cell shape"/>
    <property type="evidence" value="ECO:0007669"/>
    <property type="project" value="UniProtKB-KW"/>
</dbReference>
<evidence type="ECO:0000256" key="7">
    <source>
        <dbReference type="ARBA" id="ARBA00022630"/>
    </source>
</evidence>
<dbReference type="Pfam" id="PF01565">
    <property type="entry name" value="FAD_binding_4"/>
    <property type="match status" value="1"/>
</dbReference>
<evidence type="ECO:0000256" key="2">
    <source>
        <dbReference type="ARBA" id="ARBA00003921"/>
    </source>
</evidence>
<dbReference type="NCBIfam" id="NF010480">
    <property type="entry name" value="PRK13905.1"/>
    <property type="match status" value="1"/>
</dbReference>
<dbReference type="SUPFAM" id="SSF56176">
    <property type="entry name" value="FAD-binding/transporter-associated domain-like"/>
    <property type="match status" value="1"/>
</dbReference>
<dbReference type="Gene3D" id="3.30.465.10">
    <property type="match status" value="1"/>
</dbReference>
<dbReference type="InterPro" id="IPR016167">
    <property type="entry name" value="FAD-bd_PCMH_sub1"/>
</dbReference>
<evidence type="ECO:0000256" key="13">
    <source>
        <dbReference type="ARBA" id="ARBA00023306"/>
    </source>
</evidence>
<dbReference type="InterPro" id="IPR016166">
    <property type="entry name" value="FAD-bd_PCMH"/>
</dbReference>
<dbReference type="SUPFAM" id="SSF56194">
    <property type="entry name" value="Uridine diphospho-N-Acetylenolpyruvylglucosamine reductase, MurB, C-terminal domain"/>
    <property type="match status" value="1"/>
</dbReference>
<evidence type="ECO:0000256" key="15">
    <source>
        <dbReference type="ARBA" id="ARBA00048914"/>
    </source>
</evidence>
<dbReference type="NCBIfam" id="TIGR00179">
    <property type="entry name" value="murB"/>
    <property type="match status" value="1"/>
</dbReference>
<evidence type="ECO:0000259" key="17">
    <source>
        <dbReference type="PROSITE" id="PS51387"/>
    </source>
</evidence>
<accession>A0A6C2C2F7</accession>
<dbReference type="PANTHER" id="PTHR21071:SF4">
    <property type="entry name" value="UDP-N-ACETYLENOLPYRUVOYLGLUCOSAMINE REDUCTASE"/>
    <property type="match status" value="1"/>
</dbReference>
<evidence type="ECO:0000256" key="5">
    <source>
        <dbReference type="ARBA" id="ARBA00022490"/>
    </source>
</evidence>
<dbReference type="HAMAP" id="MF_00037">
    <property type="entry name" value="MurB"/>
    <property type="match status" value="1"/>
</dbReference>
<name>A0A6C2C2F7_9LACO</name>
<evidence type="ECO:0000256" key="3">
    <source>
        <dbReference type="ARBA" id="ARBA00004496"/>
    </source>
</evidence>
<comment type="subcellular location">
    <subcellularLocation>
        <location evidence="3 16">Cytoplasm</location>
    </subcellularLocation>
</comment>
<evidence type="ECO:0000256" key="12">
    <source>
        <dbReference type="ARBA" id="ARBA00023002"/>
    </source>
</evidence>
<keyword evidence="11 16" id="KW-0573">Peptidoglycan synthesis</keyword>
<protein>
    <recommendedName>
        <fullName evidence="16">UDP-N-acetylenolpyruvoylglucosamine reductase</fullName>
        <ecNumber evidence="16">1.3.1.98</ecNumber>
    </recommendedName>
    <alternativeName>
        <fullName evidence="16">UDP-N-acetylmuramate dehydrogenase</fullName>
    </alternativeName>
</protein>
<comment type="similarity">
    <text evidence="16">Belongs to the MurB family.</text>
</comment>
<comment type="caution">
    <text evidence="18">The sequence shown here is derived from an EMBL/GenBank/DDBJ whole genome shotgun (WGS) entry which is preliminary data.</text>
</comment>
<sequence>METWSLLETFSNFDIKKNEPLSAHTNTRVGGPADYAFWPTSLDELRQVVRYAKANEIPVTVLGNASNLIIGDQGLTGVVIFLTKLNQITVQGTELRAEAGAMIIDLAQFAQTKALSGLEWAAGIPGSVGGAVYMNAGAYGGQVDGWLKTAEVLTTDGEIKTLTNDDLDFSYRYSSVQTTGDILIAASFSLQNGNATEILAQMEDFNERRASRQPLEFPSCGSVFKRPTGFFAGRLIMDAGLQGYMVGGAQVSIKHAGFIVNRGQASGADYIAVIKHVQAVVRDKFDVNLEPEVRILGE</sequence>
<dbReference type="AlphaFoldDB" id="A0A6C2C2F7"/>
<dbReference type="GO" id="GO:0071555">
    <property type="term" value="P:cell wall organization"/>
    <property type="evidence" value="ECO:0007669"/>
    <property type="project" value="UniProtKB-KW"/>
</dbReference>
<evidence type="ECO:0000256" key="10">
    <source>
        <dbReference type="ARBA" id="ARBA00022960"/>
    </source>
</evidence>
<gene>
    <name evidence="16 18" type="primary">murB</name>
    <name evidence="18" type="ORF">ESZ50_10660</name>
</gene>